<organism evidence="2 3">
    <name type="scientific">Candidatus Avacidaminococcus intestinavium</name>
    <dbReference type="NCBI Taxonomy" id="2840684"/>
    <lineage>
        <taxon>Bacteria</taxon>
        <taxon>Bacillati</taxon>
        <taxon>Bacillota</taxon>
        <taxon>Negativicutes</taxon>
        <taxon>Acidaminococcales</taxon>
        <taxon>Acidaminococcaceae</taxon>
        <taxon>Acidaminococcaceae incertae sedis</taxon>
        <taxon>Candidatus Avacidaminococcus</taxon>
    </lineage>
</organism>
<evidence type="ECO:0000256" key="1">
    <source>
        <dbReference type="SAM" id="Phobius"/>
    </source>
</evidence>
<name>A0A9D1MPY0_9FIRM</name>
<keyword evidence="1" id="KW-0812">Transmembrane</keyword>
<reference evidence="2" key="1">
    <citation type="submission" date="2020-10" db="EMBL/GenBank/DDBJ databases">
        <authorList>
            <person name="Gilroy R."/>
        </authorList>
    </citation>
    <scope>NUCLEOTIDE SEQUENCE</scope>
    <source>
        <strain evidence="2">CHK160-1198</strain>
    </source>
</reference>
<gene>
    <name evidence="2" type="ORF">IAB06_04680</name>
</gene>
<dbReference type="AlphaFoldDB" id="A0A9D1MPY0"/>
<dbReference type="Proteomes" id="UP000824099">
    <property type="component" value="Unassembled WGS sequence"/>
</dbReference>
<keyword evidence="1" id="KW-0472">Membrane</keyword>
<sequence length="96" mass="11466">MFEKLKKWWYGEDIVHKNKPTDRLVIIGWYNKKHWTSSLVHWFVSLFTNPERRPIFLAVLTFITFLIMLVSFIDNTPPEQSLANQEKSDKAIITEK</sequence>
<evidence type="ECO:0000313" key="3">
    <source>
        <dbReference type="Proteomes" id="UP000824099"/>
    </source>
</evidence>
<proteinExistence type="predicted"/>
<feature type="transmembrane region" description="Helical" evidence="1">
    <location>
        <begin position="55"/>
        <end position="73"/>
    </location>
</feature>
<accession>A0A9D1MPY0</accession>
<keyword evidence="1" id="KW-1133">Transmembrane helix</keyword>
<protein>
    <submittedName>
        <fullName evidence="2">Uncharacterized protein</fullName>
    </submittedName>
</protein>
<evidence type="ECO:0000313" key="2">
    <source>
        <dbReference type="EMBL" id="HIU64316.1"/>
    </source>
</evidence>
<reference evidence="2" key="2">
    <citation type="journal article" date="2021" name="PeerJ">
        <title>Extensive microbial diversity within the chicken gut microbiome revealed by metagenomics and culture.</title>
        <authorList>
            <person name="Gilroy R."/>
            <person name="Ravi A."/>
            <person name="Getino M."/>
            <person name="Pursley I."/>
            <person name="Horton D.L."/>
            <person name="Alikhan N.F."/>
            <person name="Baker D."/>
            <person name="Gharbi K."/>
            <person name="Hall N."/>
            <person name="Watson M."/>
            <person name="Adriaenssens E.M."/>
            <person name="Foster-Nyarko E."/>
            <person name="Jarju S."/>
            <person name="Secka A."/>
            <person name="Antonio M."/>
            <person name="Oren A."/>
            <person name="Chaudhuri R.R."/>
            <person name="La Ragione R."/>
            <person name="Hildebrand F."/>
            <person name="Pallen M.J."/>
        </authorList>
    </citation>
    <scope>NUCLEOTIDE SEQUENCE</scope>
    <source>
        <strain evidence="2">CHK160-1198</strain>
    </source>
</reference>
<dbReference type="EMBL" id="DVNI01000073">
    <property type="protein sequence ID" value="HIU64316.1"/>
    <property type="molecule type" value="Genomic_DNA"/>
</dbReference>
<comment type="caution">
    <text evidence="2">The sequence shown here is derived from an EMBL/GenBank/DDBJ whole genome shotgun (WGS) entry which is preliminary data.</text>
</comment>